<evidence type="ECO:0008006" key="3">
    <source>
        <dbReference type="Google" id="ProtNLM"/>
    </source>
</evidence>
<reference evidence="1 2" key="1">
    <citation type="submission" date="2021-06" db="EMBL/GenBank/DDBJ databases">
        <title>Ecological speciation of a Streptomyces species isolated from different habitats and geographic origins.</title>
        <authorList>
            <person name="Wang J."/>
        </authorList>
    </citation>
    <scope>NUCLEOTIDE SEQUENCE [LARGE SCALE GENOMIC DNA]</scope>
    <source>
        <strain evidence="1 2">FXJ8.012</strain>
    </source>
</reference>
<comment type="caution">
    <text evidence="1">The sequence shown here is derived from an EMBL/GenBank/DDBJ whole genome shotgun (WGS) entry which is preliminary data.</text>
</comment>
<accession>A0ABS7W5K8</accession>
<keyword evidence="2" id="KW-1185">Reference proteome</keyword>
<dbReference type="RefSeq" id="WP_224309993.1">
    <property type="nucleotide sequence ID" value="NZ_JAHSST010000007.1"/>
</dbReference>
<evidence type="ECO:0000313" key="1">
    <source>
        <dbReference type="EMBL" id="MBZ6153247.1"/>
    </source>
</evidence>
<protein>
    <recommendedName>
        <fullName evidence="3">D-isomer specific 2-hydroxyacid dehydrogenase catalytic domain-containing protein</fullName>
    </recommendedName>
</protein>
<sequence length="91" mass="9888">MKVLLYSLDEAVLTRCAEDIKYPAPGVDAVRSSDHVGSAQLRQKARSADLVVNRDALCEARGNRLHHAARPYPAHLLCGRQRLGIHAAGSC</sequence>
<dbReference type="EMBL" id="JAHSTP010000007">
    <property type="protein sequence ID" value="MBZ6153247.1"/>
    <property type="molecule type" value="Genomic_DNA"/>
</dbReference>
<name>A0ABS7W5K8_STROV</name>
<evidence type="ECO:0000313" key="2">
    <source>
        <dbReference type="Proteomes" id="UP000758701"/>
    </source>
</evidence>
<gene>
    <name evidence="1" type="ORF">KVH32_19085</name>
</gene>
<organism evidence="1 2">
    <name type="scientific">Streptomyces olivaceus</name>
    <dbReference type="NCBI Taxonomy" id="47716"/>
    <lineage>
        <taxon>Bacteria</taxon>
        <taxon>Bacillati</taxon>
        <taxon>Actinomycetota</taxon>
        <taxon>Actinomycetes</taxon>
        <taxon>Kitasatosporales</taxon>
        <taxon>Streptomycetaceae</taxon>
        <taxon>Streptomyces</taxon>
    </lineage>
</organism>
<dbReference type="Proteomes" id="UP000758701">
    <property type="component" value="Unassembled WGS sequence"/>
</dbReference>
<proteinExistence type="predicted"/>